<proteinExistence type="predicted"/>
<dbReference type="PANTHER" id="PTHR35754">
    <property type="entry name" value="ATP SYNTHASE SUBUNIT B"/>
    <property type="match status" value="1"/>
</dbReference>
<reference evidence="1 2" key="1">
    <citation type="submission" date="2024-09" db="EMBL/GenBank/DDBJ databases">
        <title>Floridaenema gen nov. (Aerosakkonemataceae, Aerosakkonematales ord. nov., Cyanobacteria) from benthic tropical and subtropical fresh waters, with the description of four new species.</title>
        <authorList>
            <person name="Moretto J.A."/>
            <person name="Berthold D.E."/>
            <person name="Lefler F.W."/>
            <person name="Huang I.-S."/>
            <person name="Laughinghouse H. IV."/>
        </authorList>
    </citation>
    <scope>NUCLEOTIDE SEQUENCE [LARGE SCALE GENOMIC DNA]</scope>
    <source>
        <strain evidence="1 2">BLCC-F50</strain>
    </source>
</reference>
<dbReference type="PANTHER" id="PTHR35754:SF2">
    <property type="entry name" value="ATP SYNTHASE SUBUNIT B"/>
    <property type="match status" value="1"/>
</dbReference>
<protein>
    <submittedName>
        <fullName evidence="1">Uncharacterized protein</fullName>
    </submittedName>
</protein>
<keyword evidence="2" id="KW-1185">Reference proteome</keyword>
<name>A0ABV4XSR2_9CYAN</name>
<dbReference type="EMBL" id="JBHFNR010000127">
    <property type="protein sequence ID" value="MFB2894760.1"/>
    <property type="molecule type" value="Genomic_DNA"/>
</dbReference>
<sequence>MASLFKCFDFGILQRILFKLTERHYDEEFLQLCRISDQICKIWADIQEYEEDIERNVINTYRMFVRLYSIEAPQRLHQYMEDLNSELQERLKLLKQTQPELATKFIELWNADLKLMKMWNPETEEFAVPEIPAPILEEGTTVSQ</sequence>
<gene>
    <name evidence="1" type="ORF">ACE1CI_17765</name>
</gene>
<organism evidence="1 2">
    <name type="scientific">Floridaenema flaviceps BLCC-F50</name>
    <dbReference type="NCBI Taxonomy" id="3153642"/>
    <lineage>
        <taxon>Bacteria</taxon>
        <taxon>Bacillati</taxon>
        <taxon>Cyanobacteriota</taxon>
        <taxon>Cyanophyceae</taxon>
        <taxon>Oscillatoriophycideae</taxon>
        <taxon>Aerosakkonematales</taxon>
        <taxon>Aerosakkonemataceae</taxon>
        <taxon>Floridanema</taxon>
        <taxon>Floridanema flaviceps</taxon>
    </lineage>
</organism>
<comment type="caution">
    <text evidence="1">The sequence shown here is derived from an EMBL/GenBank/DDBJ whole genome shotgun (WGS) entry which is preliminary data.</text>
</comment>
<accession>A0ABV4XSR2</accession>
<evidence type="ECO:0000313" key="2">
    <source>
        <dbReference type="Proteomes" id="UP001576784"/>
    </source>
</evidence>
<evidence type="ECO:0000313" key="1">
    <source>
        <dbReference type="EMBL" id="MFB2894760.1"/>
    </source>
</evidence>
<dbReference type="Proteomes" id="UP001576784">
    <property type="component" value="Unassembled WGS sequence"/>
</dbReference>